<keyword evidence="1" id="KW-0805">Transcription regulation</keyword>
<sequence>MEPSAPAAVRVEAWLLDACLAYRAEDRSRGRRSLERALRLGEREKIGLPFAGARSWLLPVLRHDPELLRPHRRFLRPLGLGGNPDAGDAAAPAIMARLSKRELEVLTLLSRMLTTDEIATEMYISVNTVKTHLKNIYRKLAVTRRGEAVRRARRYRLL</sequence>
<protein>
    <submittedName>
        <fullName evidence="5">Helix-turn-helix transcriptional regulator</fullName>
    </submittedName>
</protein>
<evidence type="ECO:0000256" key="2">
    <source>
        <dbReference type="ARBA" id="ARBA00023125"/>
    </source>
</evidence>
<dbReference type="GO" id="GO:0003677">
    <property type="term" value="F:DNA binding"/>
    <property type="evidence" value="ECO:0007669"/>
    <property type="project" value="UniProtKB-KW"/>
</dbReference>
<dbReference type="InterPro" id="IPR000792">
    <property type="entry name" value="Tscrpt_reg_LuxR_C"/>
</dbReference>
<dbReference type="PANTHER" id="PTHR44688">
    <property type="entry name" value="DNA-BINDING TRANSCRIPTIONAL ACTIVATOR DEVR_DOSR"/>
    <property type="match status" value="1"/>
</dbReference>
<feature type="domain" description="HTH luxR-type" evidence="4">
    <location>
        <begin position="91"/>
        <end position="156"/>
    </location>
</feature>
<organism evidence="5 6">
    <name type="scientific">Actinomadura latina</name>
    <dbReference type="NCBI Taxonomy" id="163603"/>
    <lineage>
        <taxon>Bacteria</taxon>
        <taxon>Bacillati</taxon>
        <taxon>Actinomycetota</taxon>
        <taxon>Actinomycetes</taxon>
        <taxon>Streptosporangiales</taxon>
        <taxon>Thermomonosporaceae</taxon>
        <taxon>Actinomadura</taxon>
    </lineage>
</organism>
<dbReference type="InterPro" id="IPR016032">
    <property type="entry name" value="Sig_transdc_resp-reg_C-effctor"/>
</dbReference>
<keyword evidence="2" id="KW-0238">DNA-binding</keyword>
<dbReference type="SUPFAM" id="SSF46894">
    <property type="entry name" value="C-terminal effector domain of the bipartite response regulators"/>
    <property type="match status" value="1"/>
</dbReference>
<dbReference type="GO" id="GO:0006355">
    <property type="term" value="P:regulation of DNA-templated transcription"/>
    <property type="evidence" value="ECO:0007669"/>
    <property type="project" value="InterPro"/>
</dbReference>
<keyword evidence="6" id="KW-1185">Reference proteome</keyword>
<dbReference type="InterPro" id="IPR036388">
    <property type="entry name" value="WH-like_DNA-bd_sf"/>
</dbReference>
<reference evidence="5 6" key="1">
    <citation type="submission" date="2020-04" db="EMBL/GenBank/DDBJ databases">
        <title>MicrobeNet Type strains.</title>
        <authorList>
            <person name="Nicholson A.C."/>
        </authorList>
    </citation>
    <scope>NUCLEOTIDE SEQUENCE [LARGE SCALE GENOMIC DNA]</scope>
    <source>
        <strain evidence="5 6">ATCC BAA-277</strain>
    </source>
</reference>
<dbReference type="Gene3D" id="1.10.10.10">
    <property type="entry name" value="Winged helix-like DNA-binding domain superfamily/Winged helix DNA-binding domain"/>
    <property type="match status" value="1"/>
</dbReference>
<evidence type="ECO:0000256" key="3">
    <source>
        <dbReference type="ARBA" id="ARBA00023163"/>
    </source>
</evidence>
<dbReference type="AlphaFoldDB" id="A0A846YX28"/>
<proteinExistence type="predicted"/>
<dbReference type="PROSITE" id="PS50043">
    <property type="entry name" value="HTH_LUXR_2"/>
    <property type="match status" value="1"/>
</dbReference>
<evidence type="ECO:0000256" key="1">
    <source>
        <dbReference type="ARBA" id="ARBA00023015"/>
    </source>
</evidence>
<accession>A0A846YX28</accession>
<dbReference type="PANTHER" id="PTHR44688:SF16">
    <property type="entry name" value="DNA-BINDING TRANSCRIPTIONAL ACTIVATOR DEVR_DOSR"/>
    <property type="match status" value="1"/>
</dbReference>
<dbReference type="Pfam" id="PF00196">
    <property type="entry name" value="GerE"/>
    <property type="match status" value="1"/>
</dbReference>
<dbReference type="Proteomes" id="UP000579250">
    <property type="component" value="Unassembled WGS sequence"/>
</dbReference>
<gene>
    <name evidence="5" type="ORF">HGB48_10895</name>
</gene>
<keyword evidence="3" id="KW-0804">Transcription</keyword>
<dbReference type="CDD" id="cd06170">
    <property type="entry name" value="LuxR_C_like"/>
    <property type="match status" value="1"/>
</dbReference>
<comment type="caution">
    <text evidence="5">The sequence shown here is derived from an EMBL/GenBank/DDBJ whole genome shotgun (WGS) entry which is preliminary data.</text>
</comment>
<dbReference type="SMART" id="SM00421">
    <property type="entry name" value="HTH_LUXR"/>
    <property type="match status" value="1"/>
</dbReference>
<evidence type="ECO:0000259" key="4">
    <source>
        <dbReference type="PROSITE" id="PS50043"/>
    </source>
</evidence>
<name>A0A846YX28_9ACTN</name>
<dbReference type="PRINTS" id="PR00038">
    <property type="entry name" value="HTHLUXR"/>
</dbReference>
<dbReference type="EMBL" id="JAAXPI010000011">
    <property type="protein sequence ID" value="NKZ04257.1"/>
    <property type="molecule type" value="Genomic_DNA"/>
</dbReference>
<evidence type="ECO:0000313" key="5">
    <source>
        <dbReference type="EMBL" id="NKZ04257.1"/>
    </source>
</evidence>
<evidence type="ECO:0000313" key="6">
    <source>
        <dbReference type="Proteomes" id="UP000579250"/>
    </source>
</evidence>